<protein>
    <submittedName>
        <fullName evidence="8">Beta-lactamase family protein</fullName>
    </submittedName>
</protein>
<keyword evidence="3" id="KW-0378">Hydrolase</keyword>
<dbReference type="InterPro" id="IPR050789">
    <property type="entry name" value="Diverse_Enzym_Activities"/>
</dbReference>
<dbReference type="RefSeq" id="WP_035449873.1">
    <property type="nucleotide sequence ID" value="NZ_JNHN01000096.1"/>
</dbReference>
<keyword evidence="4" id="KW-0460">Magnesium</keyword>
<evidence type="ECO:0000256" key="2">
    <source>
        <dbReference type="ARBA" id="ARBA00022723"/>
    </source>
</evidence>
<evidence type="ECO:0000256" key="3">
    <source>
        <dbReference type="ARBA" id="ARBA00022801"/>
    </source>
</evidence>
<dbReference type="GO" id="GO:0016787">
    <property type="term" value="F:hydrolase activity"/>
    <property type="evidence" value="ECO:0007669"/>
    <property type="project" value="UniProtKB-KW"/>
</dbReference>
<sequence>MKPLRLKNMIAGCLLAAGALPIWGQSGAPTLVIRIDDLGALHSVNEACIQTYRSGIARSVEVMPVAAWYPEAIKMLKENPGLDVGLHLVITSEWENVKWRPLTHCPSLTDENGYFYPMMFPNPAYPGQSIMEQKWDIKEIEQEFRAQIETTLKSIPQLSHLSGHMLSTGFSKEVNELVQRLAKEYNLPSIDRMDSSKDYRFTYIGYDGPKRTAEEKEASFIKALEKLQPGQRYLFLDHPALDNDEMKTVFHIGYEDVALDRQGVTDLLTSPRVRKAIEDKGIKLISINQLTKGLPRAAATPKLDKAMNRYLDAVKKAGQDLHSIMIVQHGNVIAEEWMGEGKEDEPHILNSVSKTFTATAVGLAASEGRLKLTDKVISFFPDKLPATVSENLAAMTVRDLLTMNCGHDTDPTGTVRKKADADWVQEFLAFPVEHKPGTFYTYNSLGTYMLSAIVQKVTGEKVVDYLYPRLFRPLGIVNARWQESPQGINTGGWGLYLKTEDLAKMGQLFLQKGNWNGQQILPEEWVKEASACQVPSLPAGMKPEMLKKAKMSAKTSDWLQGYGYQMWRCRHNAYRADGANGQYILVLPDKDAVIAVTANIPDMQAELNLIWKYLLPAL</sequence>
<dbReference type="CDD" id="cd10802">
    <property type="entry name" value="YdjC_TTHB029_like"/>
    <property type="match status" value="1"/>
</dbReference>
<dbReference type="Gene3D" id="3.20.20.370">
    <property type="entry name" value="Glycoside hydrolase/deacetylase"/>
    <property type="match status" value="1"/>
</dbReference>
<dbReference type="SUPFAM" id="SSF88713">
    <property type="entry name" value="Glycoside hydrolase/deacetylase"/>
    <property type="match status" value="1"/>
</dbReference>
<dbReference type="EMBL" id="JNHN01000096">
    <property type="protein sequence ID" value="KDS56775.1"/>
    <property type="molecule type" value="Genomic_DNA"/>
</dbReference>
<dbReference type="PATRIC" id="fig|1339349.3.peg.871"/>
<dbReference type="Pfam" id="PF04794">
    <property type="entry name" value="YdjC"/>
    <property type="match status" value="1"/>
</dbReference>
<evidence type="ECO:0000256" key="4">
    <source>
        <dbReference type="ARBA" id="ARBA00022842"/>
    </source>
</evidence>
<gene>
    <name evidence="8" type="ORF">M094_4067</name>
</gene>
<evidence type="ECO:0000256" key="1">
    <source>
        <dbReference type="ARBA" id="ARBA00001946"/>
    </source>
</evidence>
<dbReference type="Pfam" id="PF00144">
    <property type="entry name" value="Beta-lactamase"/>
    <property type="match status" value="1"/>
</dbReference>
<dbReference type="GO" id="GO:0046872">
    <property type="term" value="F:metal ion binding"/>
    <property type="evidence" value="ECO:0007669"/>
    <property type="project" value="UniProtKB-KW"/>
</dbReference>
<reference evidence="8 9" key="1">
    <citation type="submission" date="2014-04" db="EMBL/GenBank/DDBJ databases">
        <authorList>
            <person name="Sears C."/>
            <person name="Carroll K."/>
            <person name="Sack B.R."/>
            <person name="Qadri F."/>
            <person name="Myers L.L."/>
            <person name="Chung G.-T."/>
            <person name="Escheverria P."/>
            <person name="Fraser C.M."/>
            <person name="Sadzewicz L."/>
            <person name="Shefchek K.A."/>
            <person name="Tallon L."/>
            <person name="Das S.P."/>
            <person name="Daugherty S."/>
            <person name="Mongodin E.F."/>
        </authorList>
    </citation>
    <scope>NUCLEOTIDE SEQUENCE [LARGE SCALE GENOMIC DNA]</scope>
    <source>
        <strain evidence="8 9">3978 T3 ii</strain>
    </source>
</reference>
<evidence type="ECO:0000256" key="6">
    <source>
        <dbReference type="SAM" id="SignalP"/>
    </source>
</evidence>
<dbReference type="PANTHER" id="PTHR43283:SF7">
    <property type="entry name" value="BETA-LACTAMASE-RELATED DOMAIN-CONTAINING PROTEIN"/>
    <property type="match status" value="1"/>
</dbReference>
<dbReference type="PANTHER" id="PTHR43283">
    <property type="entry name" value="BETA-LACTAMASE-RELATED"/>
    <property type="match status" value="1"/>
</dbReference>
<feature type="domain" description="Beta-lactamase-related" evidence="7">
    <location>
        <begin position="323"/>
        <end position="603"/>
    </location>
</feature>
<organism evidence="8 9">
    <name type="scientific">Bacteroides uniformis str. 3978 T3 ii</name>
    <dbReference type="NCBI Taxonomy" id="1339349"/>
    <lineage>
        <taxon>Bacteria</taxon>
        <taxon>Pseudomonadati</taxon>
        <taxon>Bacteroidota</taxon>
        <taxon>Bacteroidia</taxon>
        <taxon>Bacteroidales</taxon>
        <taxon>Bacteroidaceae</taxon>
        <taxon>Bacteroides</taxon>
    </lineage>
</organism>
<name>A0A078S7R7_BACUN</name>
<keyword evidence="6" id="KW-0732">Signal</keyword>
<dbReference type="Gene3D" id="3.40.710.10">
    <property type="entry name" value="DD-peptidase/beta-lactamase superfamily"/>
    <property type="match status" value="1"/>
</dbReference>
<feature type="chain" id="PRO_5001745323" evidence="6">
    <location>
        <begin position="25"/>
        <end position="618"/>
    </location>
</feature>
<evidence type="ECO:0000313" key="9">
    <source>
        <dbReference type="Proteomes" id="UP000028013"/>
    </source>
</evidence>
<evidence type="ECO:0000313" key="8">
    <source>
        <dbReference type="EMBL" id="KDS56775.1"/>
    </source>
</evidence>
<comment type="caution">
    <text evidence="8">The sequence shown here is derived from an EMBL/GenBank/DDBJ whole genome shotgun (WGS) entry which is preliminary data.</text>
</comment>
<dbReference type="InterPro" id="IPR006879">
    <property type="entry name" value="YdjC-like"/>
</dbReference>
<dbReference type="GO" id="GO:0005975">
    <property type="term" value="P:carbohydrate metabolic process"/>
    <property type="evidence" value="ECO:0007669"/>
    <property type="project" value="InterPro"/>
</dbReference>
<dbReference type="InterPro" id="IPR001466">
    <property type="entry name" value="Beta-lactam-related"/>
</dbReference>
<proteinExistence type="predicted"/>
<evidence type="ECO:0000259" key="7">
    <source>
        <dbReference type="Pfam" id="PF00144"/>
    </source>
</evidence>
<dbReference type="SUPFAM" id="SSF56601">
    <property type="entry name" value="beta-lactamase/transpeptidase-like"/>
    <property type="match status" value="1"/>
</dbReference>
<accession>A0A078S7R7</accession>
<evidence type="ECO:0000256" key="5">
    <source>
        <dbReference type="ARBA" id="ARBA00023277"/>
    </source>
</evidence>
<dbReference type="InterPro" id="IPR011330">
    <property type="entry name" value="Glyco_hydro/deAcase_b/a-brl"/>
</dbReference>
<dbReference type="Proteomes" id="UP000028013">
    <property type="component" value="Unassembled WGS sequence"/>
</dbReference>
<dbReference type="AlphaFoldDB" id="A0A078S7R7"/>
<comment type="cofactor">
    <cofactor evidence="1">
        <name>Mg(2+)</name>
        <dbReference type="ChEBI" id="CHEBI:18420"/>
    </cofactor>
</comment>
<keyword evidence="5" id="KW-0119">Carbohydrate metabolism</keyword>
<keyword evidence="2" id="KW-0479">Metal-binding</keyword>
<dbReference type="InterPro" id="IPR012338">
    <property type="entry name" value="Beta-lactam/transpept-like"/>
</dbReference>
<feature type="signal peptide" evidence="6">
    <location>
        <begin position="1"/>
        <end position="24"/>
    </location>
</feature>